<dbReference type="Gene3D" id="2.140.10.30">
    <property type="entry name" value="Dipeptidylpeptidase IV, N-terminal domain"/>
    <property type="match status" value="1"/>
</dbReference>
<dbReference type="EMBL" id="BARV01019743">
    <property type="protein sequence ID" value="GAI19734.1"/>
    <property type="molecule type" value="Genomic_DNA"/>
</dbReference>
<dbReference type="InterPro" id="IPR002469">
    <property type="entry name" value="Peptidase_S9B_N"/>
</dbReference>
<dbReference type="SUPFAM" id="SSF82171">
    <property type="entry name" value="DPP6 N-terminal domain-like"/>
    <property type="match status" value="1"/>
</dbReference>
<name>X1NM19_9ZZZZ</name>
<dbReference type="InterPro" id="IPR050278">
    <property type="entry name" value="Serine_Prot_S9B/DPPIV"/>
</dbReference>
<sequence length="224" mass="26074">QISFVFTDSTKVSDIILPNYMSDRVSVMHDRRSYPGEFDQVIKVGIISIQDGKTIWADLGKENNFYVGGIRWSPDSRNLLIDKLTWDERHRWLLVTSVEDTTTRVLYHEKDVMNYFTSWYADWARNGEGIFFVSDRDQYYHLYYLLLDGGSPQQLTSGQWEIMWMKMAKDRNKIYYLSTKVSQAERHLYSYDIAKATSIKITEDTGTYSPTIPNIPALSCLKSG</sequence>
<comment type="caution">
    <text evidence="2">The sequence shown here is derived from an EMBL/GenBank/DDBJ whole genome shotgun (WGS) entry which is preliminary data.</text>
</comment>
<dbReference type="GO" id="GO:0008239">
    <property type="term" value="F:dipeptidyl-peptidase activity"/>
    <property type="evidence" value="ECO:0007669"/>
    <property type="project" value="TreeGrafter"/>
</dbReference>
<gene>
    <name evidence="2" type="ORF">S06H3_33111</name>
</gene>
<feature type="non-terminal residue" evidence="2">
    <location>
        <position position="1"/>
    </location>
</feature>
<proteinExistence type="predicted"/>
<organism evidence="2">
    <name type="scientific">marine sediment metagenome</name>
    <dbReference type="NCBI Taxonomy" id="412755"/>
    <lineage>
        <taxon>unclassified sequences</taxon>
        <taxon>metagenomes</taxon>
        <taxon>ecological metagenomes</taxon>
    </lineage>
</organism>
<evidence type="ECO:0000259" key="1">
    <source>
        <dbReference type="Pfam" id="PF00930"/>
    </source>
</evidence>
<protein>
    <recommendedName>
        <fullName evidence="1">Dipeptidylpeptidase IV N-terminal domain-containing protein</fullName>
    </recommendedName>
</protein>
<reference evidence="2" key="1">
    <citation type="journal article" date="2014" name="Front. Microbiol.">
        <title>High frequency of phylogenetically diverse reductive dehalogenase-homologous genes in deep subseafloor sedimentary metagenomes.</title>
        <authorList>
            <person name="Kawai M."/>
            <person name="Futagami T."/>
            <person name="Toyoda A."/>
            <person name="Takaki Y."/>
            <person name="Nishi S."/>
            <person name="Hori S."/>
            <person name="Arai W."/>
            <person name="Tsubouchi T."/>
            <person name="Morono Y."/>
            <person name="Uchiyama I."/>
            <person name="Ito T."/>
            <person name="Fujiyama A."/>
            <person name="Inagaki F."/>
            <person name="Takami H."/>
        </authorList>
    </citation>
    <scope>NUCLEOTIDE SEQUENCE</scope>
    <source>
        <strain evidence="2">Expedition CK06-06</strain>
    </source>
</reference>
<dbReference type="GO" id="GO:0006508">
    <property type="term" value="P:proteolysis"/>
    <property type="evidence" value="ECO:0007669"/>
    <property type="project" value="InterPro"/>
</dbReference>
<accession>X1NM19</accession>
<evidence type="ECO:0000313" key="2">
    <source>
        <dbReference type="EMBL" id="GAI19734.1"/>
    </source>
</evidence>
<dbReference type="PANTHER" id="PTHR11731:SF193">
    <property type="entry name" value="DIPEPTIDYL PEPTIDASE 9"/>
    <property type="match status" value="1"/>
</dbReference>
<dbReference type="PANTHER" id="PTHR11731">
    <property type="entry name" value="PROTEASE FAMILY S9B,C DIPEPTIDYL-PEPTIDASE IV-RELATED"/>
    <property type="match status" value="1"/>
</dbReference>
<feature type="domain" description="Dipeptidylpeptidase IV N-terminal" evidence="1">
    <location>
        <begin position="2"/>
        <end position="208"/>
    </location>
</feature>
<dbReference type="Pfam" id="PF00930">
    <property type="entry name" value="DPPIV_N"/>
    <property type="match status" value="1"/>
</dbReference>
<dbReference type="AlphaFoldDB" id="X1NM19"/>